<dbReference type="FunFam" id="1.10.510.10:FF:000947">
    <property type="entry name" value="serine/threonine-protein kinase OSR1"/>
    <property type="match status" value="1"/>
</dbReference>
<feature type="compositionally biased region" description="Low complexity" evidence="3">
    <location>
        <begin position="503"/>
        <end position="514"/>
    </location>
</feature>
<feature type="compositionally biased region" description="Basic and acidic residues" evidence="3">
    <location>
        <begin position="463"/>
        <end position="478"/>
    </location>
</feature>
<dbReference type="RefSeq" id="XP_058337650.1">
    <property type="nucleotide sequence ID" value="XM_058491582.1"/>
</dbReference>
<feature type="compositionally biased region" description="Polar residues" evidence="3">
    <location>
        <begin position="479"/>
        <end position="489"/>
    </location>
</feature>
<dbReference type="GeneID" id="83219018"/>
<evidence type="ECO:0000256" key="2">
    <source>
        <dbReference type="PROSITE-ProRule" id="PRU10141"/>
    </source>
</evidence>
<feature type="region of interest" description="Disordered" evidence="3">
    <location>
        <begin position="424"/>
        <end position="711"/>
    </location>
</feature>
<comment type="caution">
    <text evidence="5">The sequence shown here is derived from an EMBL/GenBank/DDBJ whole genome shotgun (WGS) entry which is preliminary data.</text>
</comment>
<dbReference type="SUPFAM" id="SSF56112">
    <property type="entry name" value="Protein kinase-like (PK-like)"/>
    <property type="match status" value="1"/>
</dbReference>
<dbReference type="AlphaFoldDB" id="A0AAD7UUZ1"/>
<dbReference type="InterPro" id="IPR011009">
    <property type="entry name" value="Kinase-like_dom_sf"/>
</dbReference>
<keyword evidence="6" id="KW-1185">Reference proteome</keyword>
<comment type="similarity">
    <text evidence="1">Belongs to the protein kinase superfamily. STE Ser/Thr protein kinase family. STE20 subfamily.</text>
</comment>
<keyword evidence="2" id="KW-0067">ATP-binding</keyword>
<accession>A0AAD7UUZ1</accession>
<dbReference type="GO" id="GO:0006611">
    <property type="term" value="P:protein export from nucleus"/>
    <property type="evidence" value="ECO:0007669"/>
    <property type="project" value="TreeGrafter"/>
</dbReference>
<dbReference type="GO" id="GO:0004672">
    <property type="term" value="F:protein kinase activity"/>
    <property type="evidence" value="ECO:0007669"/>
    <property type="project" value="InterPro"/>
</dbReference>
<dbReference type="GO" id="GO:0005524">
    <property type="term" value="F:ATP binding"/>
    <property type="evidence" value="ECO:0007669"/>
    <property type="project" value="UniProtKB-UniRule"/>
</dbReference>
<feature type="region of interest" description="Disordered" evidence="3">
    <location>
        <begin position="1"/>
        <end position="34"/>
    </location>
</feature>
<dbReference type="Gene3D" id="1.10.510.10">
    <property type="entry name" value="Transferase(Phosphotransferase) domain 1"/>
    <property type="match status" value="1"/>
</dbReference>
<dbReference type="EMBL" id="JARTCD010000095">
    <property type="protein sequence ID" value="KAJ8652736.1"/>
    <property type="molecule type" value="Genomic_DNA"/>
</dbReference>
<evidence type="ECO:0000313" key="5">
    <source>
        <dbReference type="EMBL" id="KAJ8652736.1"/>
    </source>
</evidence>
<dbReference type="GO" id="GO:0043539">
    <property type="term" value="F:protein serine/threonine kinase activator activity"/>
    <property type="evidence" value="ECO:0007669"/>
    <property type="project" value="InterPro"/>
</dbReference>
<evidence type="ECO:0000256" key="1">
    <source>
        <dbReference type="ARBA" id="ARBA00008874"/>
    </source>
</evidence>
<evidence type="ECO:0000256" key="3">
    <source>
        <dbReference type="SAM" id="MobiDB-lite"/>
    </source>
</evidence>
<dbReference type="InterPro" id="IPR017441">
    <property type="entry name" value="Protein_kinase_ATP_BS"/>
</dbReference>
<organism evidence="5 6">
    <name type="scientific">Lichtheimia ornata</name>
    <dbReference type="NCBI Taxonomy" id="688661"/>
    <lineage>
        <taxon>Eukaryota</taxon>
        <taxon>Fungi</taxon>
        <taxon>Fungi incertae sedis</taxon>
        <taxon>Mucoromycota</taxon>
        <taxon>Mucoromycotina</taxon>
        <taxon>Mucoromycetes</taxon>
        <taxon>Mucorales</taxon>
        <taxon>Lichtheimiaceae</taxon>
        <taxon>Lichtheimia</taxon>
    </lineage>
</organism>
<dbReference type="Pfam" id="PF00069">
    <property type="entry name" value="Pkinase"/>
    <property type="match status" value="1"/>
</dbReference>
<dbReference type="Gene3D" id="3.30.200.20">
    <property type="entry name" value="Phosphorylase Kinase, domain 1"/>
    <property type="match status" value="1"/>
</dbReference>
<dbReference type="Proteomes" id="UP001234581">
    <property type="component" value="Unassembled WGS sequence"/>
</dbReference>
<evidence type="ECO:0000259" key="4">
    <source>
        <dbReference type="PROSITE" id="PS50011"/>
    </source>
</evidence>
<evidence type="ECO:0000313" key="6">
    <source>
        <dbReference type="Proteomes" id="UP001234581"/>
    </source>
</evidence>
<feature type="compositionally biased region" description="Polar residues" evidence="3">
    <location>
        <begin position="390"/>
        <end position="404"/>
    </location>
</feature>
<keyword evidence="2" id="KW-0547">Nucleotide-binding</keyword>
<dbReference type="SMART" id="SM00220">
    <property type="entry name" value="S_TKc"/>
    <property type="match status" value="1"/>
</dbReference>
<feature type="domain" description="Protein kinase" evidence="4">
    <location>
        <begin position="85"/>
        <end position="344"/>
    </location>
</feature>
<proteinExistence type="inferred from homology"/>
<feature type="compositionally biased region" description="Low complexity" evidence="3">
    <location>
        <begin position="427"/>
        <end position="458"/>
    </location>
</feature>
<gene>
    <name evidence="5" type="ORF">O0I10_011618</name>
</gene>
<dbReference type="PROSITE" id="PS00107">
    <property type="entry name" value="PROTEIN_KINASE_ATP"/>
    <property type="match status" value="1"/>
</dbReference>
<sequence>MSQQNSPRPHLGVTTAATSGTSGSEPSTPHTPRRSFSAMDALQMRMSSFHDNPTSSSSSTHVGNVSASCLSHIAETNAAMKEEDFELGKPIGYGSSAVVYAAVYKPTKKPVAIKMIDLDMFERNQIDELRRETALMALSKHPNVLQVYGSFVSGSKLYIVTPYLAGGSCLDIMKTAFRDGFEEATIATILRQALEGLLYLHKNGHIHRDVKAGNLLMDNHGAVLLADFGVSSSLTENNELRKTFVGTPCWMAPEVMEQAGYDYKADIWSFGITSLELATGHAPFAKYPPMKVLMMTLSNDPPTLDRDNTKHKYSKTFKEMIDMCLQKDPSKRPSAEKLLHHPFFKEAKKKEYLVRTVLSRVPPLEQRPHKKVLQRQVSVEATEQWDFDTPATTTADNKQQQPPSGSEEKKKHITFGEVVVRNPPQPHQQQQQQQPTSTSSPTSESKAASPEIAAPAPSKKSRFVVEDGNSKSDSDHHQSVTSLQRSTSPAYFDDNSHPSSAGSPYISPITSSTPDEVPTGLGISASSSAPPPQEVKRGRFSVNQQSTTAPGDEQEQSHEIRPLPVSRVSSQDSLQSERRSRFEVQHKPGNASHQSSVHGPGDMHVKFDAPPMSREPSPASSSMTPTTSHKSSRFSVEKEQQQQQQQQQSSKEQGVCDPSTMSPECRKKGRFELTGGNTSTAVVNEKAEGYHDTPSSNVSSPTMSPCSTVSRDQSARFLDHGGGVPAVYSQMEVLLKQVDAQKNLIQEMMAGLNMSAGDAFKQRSARGGDGKRLGGGDYEHLSRARSYTSISSEHYGGSVEHLQHMLAASNREREKLARENDALKREIERLRRSQSRHNSIASTNANE</sequence>
<feature type="binding site" evidence="2">
    <location>
        <position position="114"/>
    </location>
    <ligand>
        <name>ATP</name>
        <dbReference type="ChEBI" id="CHEBI:30616"/>
    </ligand>
</feature>
<protein>
    <recommendedName>
        <fullName evidence="4">Protein kinase domain-containing protein</fullName>
    </recommendedName>
</protein>
<feature type="region of interest" description="Disordered" evidence="3">
    <location>
        <begin position="383"/>
        <end position="410"/>
    </location>
</feature>
<feature type="compositionally biased region" description="Basic and acidic residues" evidence="3">
    <location>
        <begin position="575"/>
        <end position="586"/>
    </location>
</feature>
<reference evidence="5 6" key="1">
    <citation type="submission" date="2023-03" db="EMBL/GenBank/DDBJ databases">
        <title>Genome sequence of Lichtheimia ornata CBS 291.66.</title>
        <authorList>
            <person name="Mohabir J.T."/>
            <person name="Shea T.P."/>
            <person name="Kurbessoian T."/>
            <person name="Berby B."/>
            <person name="Fontaine J."/>
            <person name="Livny J."/>
            <person name="Gnirke A."/>
            <person name="Stajich J.E."/>
            <person name="Cuomo C.A."/>
        </authorList>
    </citation>
    <scope>NUCLEOTIDE SEQUENCE [LARGE SCALE GENOMIC DNA]</scope>
    <source>
        <strain evidence="5">CBS 291.66</strain>
    </source>
</reference>
<dbReference type="GO" id="GO:1902554">
    <property type="term" value="C:serine/threonine protein kinase complex"/>
    <property type="evidence" value="ECO:0007669"/>
    <property type="project" value="TreeGrafter"/>
</dbReference>
<feature type="compositionally biased region" description="Low complexity" evidence="3">
    <location>
        <begin position="14"/>
        <end position="30"/>
    </location>
</feature>
<feature type="compositionally biased region" description="Low complexity" evidence="3">
    <location>
        <begin position="641"/>
        <end position="653"/>
    </location>
</feature>
<feature type="compositionally biased region" description="Polar residues" evidence="3">
    <location>
        <begin position="836"/>
        <end position="847"/>
    </location>
</feature>
<dbReference type="PANTHER" id="PTHR48014:SF21">
    <property type="entry name" value="SERINE_THREONINE-PROTEIN KINASE FRAY2"/>
    <property type="match status" value="1"/>
</dbReference>
<dbReference type="PROSITE" id="PS50011">
    <property type="entry name" value="PROTEIN_KINASE_DOM"/>
    <property type="match status" value="1"/>
</dbReference>
<feature type="region of interest" description="Disordered" evidence="3">
    <location>
        <begin position="828"/>
        <end position="847"/>
    </location>
</feature>
<dbReference type="InterPro" id="IPR000719">
    <property type="entry name" value="Prot_kinase_dom"/>
</dbReference>
<dbReference type="PANTHER" id="PTHR48014">
    <property type="entry name" value="SERINE/THREONINE-PROTEIN KINASE FRAY2"/>
    <property type="match status" value="1"/>
</dbReference>
<name>A0AAD7UUZ1_9FUNG</name>
<feature type="compositionally biased region" description="Polar residues" evidence="3">
    <location>
        <begin position="693"/>
        <end position="711"/>
    </location>
</feature>
<dbReference type="InterPro" id="IPR047173">
    <property type="entry name" value="STRAD_A/B-like"/>
</dbReference>
<feature type="compositionally biased region" description="Low complexity" evidence="3">
    <location>
        <begin position="616"/>
        <end position="628"/>
    </location>
</feature>